<evidence type="ECO:0000256" key="2">
    <source>
        <dbReference type="ARBA" id="ARBA00023136"/>
    </source>
</evidence>
<evidence type="ECO:0000259" key="5">
    <source>
        <dbReference type="Pfam" id="PF02931"/>
    </source>
</evidence>
<dbReference type="OrthoDB" id="5975154at2759"/>
<comment type="caution">
    <text evidence="6">The sequence shown here is derived from an EMBL/GenBank/DDBJ whole genome shotgun (WGS) entry which is preliminary data.</text>
</comment>
<dbReference type="Gene3D" id="2.70.170.10">
    <property type="entry name" value="Neurotransmitter-gated ion-channel ligand-binding domain"/>
    <property type="match status" value="1"/>
</dbReference>
<keyword evidence="3" id="KW-0812">Transmembrane</keyword>
<sequence length="331" mass="38006">MILTLLLIFLTANSESTPSHGISLAQYPSSPKHYNEIKETIFKNYDKTKLPSFTELDIIVVNSITHLSVNEYDNAVNVQGAITLIWMDDRLQWSEEHYGNISEIQIDFDDELVWTPRLKISNLKFENVYPIEPFGAIRITSGGYLKTRMHYNAKIGCEFDFSDFPYDVQNCSISMRLLNEDVMFNPVIFKAALSAINLNIAHGKDKTIISNFKLIEVKLDYYVDLQTTSFILRRHAPFIHAVFIVPSFICLILTLSSFLIKRKDTACYLLFATILIESIFYKNISKKVAPILQSGVIPNLFIYFGMISIASVLALFLNFWALRKKQYNLVH</sequence>
<evidence type="ECO:0000313" key="7">
    <source>
        <dbReference type="Proteomes" id="UP001152747"/>
    </source>
</evidence>
<dbReference type="GO" id="GO:0004888">
    <property type="term" value="F:transmembrane signaling receptor activity"/>
    <property type="evidence" value="ECO:0007669"/>
    <property type="project" value="InterPro"/>
</dbReference>
<feature type="transmembrane region" description="Helical" evidence="3">
    <location>
        <begin position="238"/>
        <end position="258"/>
    </location>
</feature>
<evidence type="ECO:0000256" key="3">
    <source>
        <dbReference type="SAM" id="Phobius"/>
    </source>
</evidence>
<feature type="signal peptide" evidence="4">
    <location>
        <begin position="1"/>
        <end position="16"/>
    </location>
</feature>
<keyword evidence="4" id="KW-0732">Signal</keyword>
<feature type="transmembrane region" description="Helical" evidence="3">
    <location>
        <begin position="301"/>
        <end position="322"/>
    </location>
</feature>
<dbReference type="InterPro" id="IPR006201">
    <property type="entry name" value="Neur_channel"/>
</dbReference>
<dbReference type="InterPro" id="IPR018000">
    <property type="entry name" value="Neurotransmitter_ion_chnl_CS"/>
</dbReference>
<evidence type="ECO:0000256" key="4">
    <source>
        <dbReference type="SAM" id="SignalP"/>
    </source>
</evidence>
<reference evidence="6" key="1">
    <citation type="submission" date="2022-11" db="EMBL/GenBank/DDBJ databases">
        <authorList>
            <person name="Kikuchi T."/>
        </authorList>
    </citation>
    <scope>NUCLEOTIDE SEQUENCE</scope>
    <source>
        <strain evidence="6">PS1010</strain>
    </source>
</reference>
<dbReference type="InterPro" id="IPR006202">
    <property type="entry name" value="Neur_chan_lig-bd"/>
</dbReference>
<dbReference type="SUPFAM" id="SSF63712">
    <property type="entry name" value="Nicotinic receptor ligand binding domain-like"/>
    <property type="match status" value="1"/>
</dbReference>
<proteinExistence type="predicted"/>
<name>A0A9P1J1S0_9PELO</name>
<dbReference type="InterPro" id="IPR036734">
    <property type="entry name" value="Neur_chan_lig-bd_sf"/>
</dbReference>
<evidence type="ECO:0000313" key="6">
    <source>
        <dbReference type="EMBL" id="CAI5454697.1"/>
    </source>
</evidence>
<keyword evidence="7" id="KW-1185">Reference proteome</keyword>
<dbReference type="GO" id="GO:0016020">
    <property type="term" value="C:membrane"/>
    <property type="evidence" value="ECO:0007669"/>
    <property type="project" value="UniProtKB-SubCell"/>
</dbReference>
<dbReference type="Pfam" id="PF02931">
    <property type="entry name" value="Neur_chan_LBD"/>
    <property type="match status" value="1"/>
</dbReference>
<comment type="subcellular location">
    <subcellularLocation>
        <location evidence="1">Membrane</location>
        <topology evidence="1">Multi-pass membrane protein</topology>
    </subcellularLocation>
</comment>
<keyword evidence="2 3" id="KW-0472">Membrane</keyword>
<dbReference type="Proteomes" id="UP001152747">
    <property type="component" value="Unassembled WGS sequence"/>
</dbReference>
<dbReference type="GO" id="GO:0005230">
    <property type="term" value="F:extracellular ligand-gated monoatomic ion channel activity"/>
    <property type="evidence" value="ECO:0007669"/>
    <property type="project" value="InterPro"/>
</dbReference>
<organism evidence="6 7">
    <name type="scientific">Caenorhabditis angaria</name>
    <dbReference type="NCBI Taxonomy" id="860376"/>
    <lineage>
        <taxon>Eukaryota</taxon>
        <taxon>Metazoa</taxon>
        <taxon>Ecdysozoa</taxon>
        <taxon>Nematoda</taxon>
        <taxon>Chromadorea</taxon>
        <taxon>Rhabditida</taxon>
        <taxon>Rhabditina</taxon>
        <taxon>Rhabditomorpha</taxon>
        <taxon>Rhabditoidea</taxon>
        <taxon>Rhabditidae</taxon>
        <taxon>Peloderinae</taxon>
        <taxon>Caenorhabditis</taxon>
    </lineage>
</organism>
<accession>A0A9P1J1S0</accession>
<feature type="chain" id="PRO_5040472150" description="Neurotransmitter-gated ion-channel ligand-binding domain-containing protein" evidence="4">
    <location>
        <begin position="17"/>
        <end position="331"/>
    </location>
</feature>
<dbReference type="PROSITE" id="PS00236">
    <property type="entry name" value="NEUROTR_ION_CHANNEL"/>
    <property type="match status" value="1"/>
</dbReference>
<evidence type="ECO:0000256" key="1">
    <source>
        <dbReference type="ARBA" id="ARBA00004141"/>
    </source>
</evidence>
<dbReference type="AlphaFoldDB" id="A0A9P1J1S0"/>
<keyword evidence="3" id="KW-1133">Transmembrane helix</keyword>
<protein>
    <recommendedName>
        <fullName evidence="5">Neurotransmitter-gated ion-channel ligand-binding domain-containing protein</fullName>
    </recommendedName>
</protein>
<feature type="domain" description="Neurotransmitter-gated ion-channel ligand-binding" evidence="5">
    <location>
        <begin position="36"/>
        <end position="178"/>
    </location>
</feature>
<gene>
    <name evidence="6" type="ORF">CAMP_LOCUS17334</name>
</gene>
<feature type="transmembrane region" description="Helical" evidence="3">
    <location>
        <begin position="265"/>
        <end position="281"/>
    </location>
</feature>
<dbReference type="EMBL" id="CANHGI010000006">
    <property type="protein sequence ID" value="CAI5454697.1"/>
    <property type="molecule type" value="Genomic_DNA"/>
</dbReference>
<dbReference type="PANTHER" id="PTHR18945">
    <property type="entry name" value="NEUROTRANSMITTER GATED ION CHANNEL"/>
    <property type="match status" value="1"/>
</dbReference>